<feature type="transmembrane region" description="Helical" evidence="6">
    <location>
        <begin position="304"/>
        <end position="325"/>
    </location>
</feature>
<feature type="transmembrane region" description="Helical" evidence="6">
    <location>
        <begin position="180"/>
        <end position="199"/>
    </location>
</feature>
<dbReference type="EMBL" id="FWYB01000010">
    <property type="protein sequence ID" value="SMD05209.1"/>
    <property type="molecule type" value="Genomic_DNA"/>
</dbReference>
<name>A0A1W2E5Z6_9SPHI</name>
<reference evidence="7 8" key="1">
    <citation type="submission" date="2017-04" db="EMBL/GenBank/DDBJ databases">
        <authorList>
            <person name="Afonso C.L."/>
            <person name="Miller P.J."/>
            <person name="Scott M.A."/>
            <person name="Spackman E."/>
            <person name="Goraichik I."/>
            <person name="Dimitrov K.M."/>
            <person name="Suarez D.L."/>
            <person name="Swayne D.E."/>
        </authorList>
    </citation>
    <scope>NUCLEOTIDE SEQUENCE [LARGE SCALE GENOMIC DNA]</scope>
    <source>
        <strain evidence="7 8">DSM 19625</strain>
    </source>
</reference>
<feature type="transmembrane region" description="Helical" evidence="6">
    <location>
        <begin position="396"/>
        <end position="417"/>
    </location>
</feature>
<keyword evidence="2" id="KW-1003">Cell membrane</keyword>
<dbReference type="Proteomes" id="UP000192678">
    <property type="component" value="Unassembled WGS sequence"/>
</dbReference>
<feature type="transmembrane region" description="Helical" evidence="6">
    <location>
        <begin position="121"/>
        <end position="140"/>
    </location>
</feature>
<dbReference type="OrthoDB" id="88014at2"/>
<feature type="transmembrane region" description="Helical" evidence="6">
    <location>
        <begin position="258"/>
        <end position="283"/>
    </location>
</feature>
<keyword evidence="3 6" id="KW-0812">Transmembrane</keyword>
<accession>A0A1W2E5Z6</accession>
<dbReference type="STRING" id="475255.SAMN04488101_110107"/>
<dbReference type="PANTHER" id="PTHR30250:SF11">
    <property type="entry name" value="O-ANTIGEN TRANSPORTER-RELATED"/>
    <property type="match status" value="1"/>
</dbReference>
<evidence type="ECO:0000256" key="4">
    <source>
        <dbReference type="ARBA" id="ARBA00022989"/>
    </source>
</evidence>
<feature type="transmembrane region" description="Helical" evidence="6">
    <location>
        <begin position="12"/>
        <end position="29"/>
    </location>
</feature>
<keyword evidence="4 6" id="KW-1133">Transmembrane helix</keyword>
<evidence type="ECO:0000313" key="8">
    <source>
        <dbReference type="Proteomes" id="UP000192678"/>
    </source>
</evidence>
<evidence type="ECO:0000256" key="2">
    <source>
        <dbReference type="ARBA" id="ARBA00022475"/>
    </source>
</evidence>
<feature type="transmembrane region" description="Helical" evidence="6">
    <location>
        <begin position="337"/>
        <end position="358"/>
    </location>
</feature>
<evidence type="ECO:0000256" key="6">
    <source>
        <dbReference type="SAM" id="Phobius"/>
    </source>
</evidence>
<feature type="transmembrane region" description="Helical" evidence="6">
    <location>
        <begin position="156"/>
        <end position="174"/>
    </location>
</feature>
<evidence type="ECO:0000256" key="5">
    <source>
        <dbReference type="ARBA" id="ARBA00023136"/>
    </source>
</evidence>
<dbReference type="AlphaFoldDB" id="A0A1W2E5Z6"/>
<gene>
    <name evidence="7" type="ORF">SAMN04488101_110107</name>
</gene>
<evidence type="ECO:0000256" key="1">
    <source>
        <dbReference type="ARBA" id="ARBA00004651"/>
    </source>
</evidence>
<keyword evidence="8" id="KW-1185">Reference proteome</keyword>
<feature type="transmembrane region" description="Helical" evidence="6">
    <location>
        <begin position="454"/>
        <end position="472"/>
    </location>
</feature>
<dbReference type="RefSeq" id="WP_084290820.1">
    <property type="nucleotide sequence ID" value="NZ_FWYB01000010.1"/>
</dbReference>
<evidence type="ECO:0000313" key="7">
    <source>
        <dbReference type="EMBL" id="SMD05209.1"/>
    </source>
</evidence>
<feature type="transmembrane region" description="Helical" evidence="6">
    <location>
        <begin position="370"/>
        <end position="390"/>
    </location>
</feature>
<feature type="transmembrane region" description="Helical" evidence="6">
    <location>
        <begin position="220"/>
        <end position="238"/>
    </location>
</feature>
<feature type="transmembrane region" description="Helical" evidence="6">
    <location>
        <begin position="429"/>
        <end position="448"/>
    </location>
</feature>
<feature type="transmembrane region" description="Helical" evidence="6">
    <location>
        <begin position="80"/>
        <end position="101"/>
    </location>
</feature>
<feature type="transmembrane region" description="Helical" evidence="6">
    <location>
        <begin position="41"/>
        <end position="60"/>
    </location>
</feature>
<evidence type="ECO:0000256" key="3">
    <source>
        <dbReference type="ARBA" id="ARBA00022692"/>
    </source>
</evidence>
<dbReference type="PANTHER" id="PTHR30250">
    <property type="entry name" value="PST FAMILY PREDICTED COLANIC ACID TRANSPORTER"/>
    <property type="match status" value="1"/>
</dbReference>
<protein>
    <submittedName>
        <fullName evidence="7">Membrane protein involved in the export of O-antigen and teichoic acid</fullName>
    </submittedName>
</protein>
<sequence length="495" mass="56288">MGIIQQQTIKGTFYSYLGVLIGFFSAYLIQPHVLSPEQVGLIGLLTTFSVLFAQVSVLGFNATARVFPYFRNPENHDNGYLGLAFLISISGFVLFCIAAYFLKDQIVQEKNDQNNLFATYYWQLIPLTFFTMVFNILELYSRMQYDTTMGKVLKEFTNRLLVLGALLLLLINSVNFETFMWVWLIVNSIPTGMIVYRLHKRNQLSFRLNFEFIDKPLRKQIIHLCFFGILTGTAPFVIQNIDRYMINEEFGLTSTGVYTLAFTIGTIISLPARSLYSITYTVIAEAWKNENIQEIKSIYKKSCINQLIATLFLFLLIWANIHNIYHILPAAYDSGQYVIFFIGIGYLIEASTGVNGVIVATSKFYKYESYFSLAIIVVTIIANLILIPRYGITGAAIASAFTLLIFNLSRYLFILLVFKMQPFSYKTPLTIITGIAVYVIVNAIPSFSNFILDSILRAGLITMLFCGTAYYLRLSEDINNLINNLANKYLKGETK</sequence>
<keyword evidence="5 6" id="KW-0472">Membrane</keyword>
<organism evidence="7 8">
    <name type="scientific">Pedobacter nyackensis</name>
    <dbReference type="NCBI Taxonomy" id="475255"/>
    <lineage>
        <taxon>Bacteria</taxon>
        <taxon>Pseudomonadati</taxon>
        <taxon>Bacteroidota</taxon>
        <taxon>Sphingobacteriia</taxon>
        <taxon>Sphingobacteriales</taxon>
        <taxon>Sphingobacteriaceae</taxon>
        <taxon>Pedobacter</taxon>
    </lineage>
</organism>
<proteinExistence type="predicted"/>
<dbReference type="GO" id="GO:0005886">
    <property type="term" value="C:plasma membrane"/>
    <property type="evidence" value="ECO:0007669"/>
    <property type="project" value="UniProtKB-SubCell"/>
</dbReference>
<dbReference type="InterPro" id="IPR050833">
    <property type="entry name" value="Poly_Biosynth_Transport"/>
</dbReference>
<comment type="subcellular location">
    <subcellularLocation>
        <location evidence="1">Cell membrane</location>
        <topology evidence="1">Multi-pass membrane protein</topology>
    </subcellularLocation>
</comment>